<feature type="signal peptide" evidence="1">
    <location>
        <begin position="1"/>
        <end position="22"/>
    </location>
</feature>
<comment type="caution">
    <text evidence="2">The sequence shown here is derived from an EMBL/GenBank/DDBJ whole genome shotgun (WGS) entry which is preliminary data.</text>
</comment>
<reference evidence="2" key="1">
    <citation type="submission" date="2022-07" db="EMBL/GenBank/DDBJ databases">
        <authorList>
            <person name="Li W.-J."/>
            <person name="Deng Q.-Q."/>
        </authorList>
    </citation>
    <scope>NUCLEOTIDE SEQUENCE</scope>
    <source>
        <strain evidence="2">SYSU M60031</strain>
    </source>
</reference>
<feature type="chain" id="PRO_5041281808" description="Amino acid ABC transporter substrate-binding protein" evidence="1">
    <location>
        <begin position="23"/>
        <end position="59"/>
    </location>
</feature>
<proteinExistence type="predicted"/>
<evidence type="ECO:0000313" key="2">
    <source>
        <dbReference type="EMBL" id="MCP8968119.1"/>
    </source>
</evidence>
<accession>A0AA41X7K8</accession>
<dbReference type="AlphaFoldDB" id="A0AA41X7K8"/>
<evidence type="ECO:0000313" key="3">
    <source>
        <dbReference type="Proteomes" id="UP001156102"/>
    </source>
</evidence>
<sequence length="59" mass="6214">MKKTSQLLMAGIALAGMTGMMAGCSSKEKAASTTTKEKVILVGTQNDYPPFAFADEKIT</sequence>
<organism evidence="2 3">
    <name type="scientific">Ectobacillus ponti</name>
    <dbReference type="NCBI Taxonomy" id="2961894"/>
    <lineage>
        <taxon>Bacteria</taxon>
        <taxon>Bacillati</taxon>
        <taxon>Bacillota</taxon>
        <taxon>Bacilli</taxon>
        <taxon>Bacillales</taxon>
        <taxon>Bacillaceae</taxon>
        <taxon>Ectobacillus</taxon>
    </lineage>
</organism>
<evidence type="ECO:0000256" key="1">
    <source>
        <dbReference type="SAM" id="SignalP"/>
    </source>
</evidence>
<protein>
    <recommendedName>
        <fullName evidence="4">Amino acid ABC transporter substrate-binding protein</fullName>
    </recommendedName>
</protein>
<dbReference type="Proteomes" id="UP001156102">
    <property type="component" value="Unassembled WGS sequence"/>
</dbReference>
<evidence type="ECO:0008006" key="4">
    <source>
        <dbReference type="Google" id="ProtNLM"/>
    </source>
</evidence>
<dbReference type="EMBL" id="JANCLT010000002">
    <property type="protein sequence ID" value="MCP8968119.1"/>
    <property type="molecule type" value="Genomic_DNA"/>
</dbReference>
<name>A0AA41X7K8_9BACI</name>
<keyword evidence="1" id="KW-0732">Signal</keyword>
<gene>
    <name evidence="2" type="ORF">NK662_06140</name>
</gene>
<dbReference type="PROSITE" id="PS51257">
    <property type="entry name" value="PROKAR_LIPOPROTEIN"/>
    <property type="match status" value="1"/>
</dbReference>
<keyword evidence="3" id="KW-1185">Reference proteome</keyword>
<dbReference type="RefSeq" id="WP_254758017.1">
    <property type="nucleotide sequence ID" value="NZ_JANCLT010000002.1"/>
</dbReference>